<reference evidence="1" key="1">
    <citation type="journal article" date="2015" name="Nature">
        <title>Complex archaea that bridge the gap between prokaryotes and eukaryotes.</title>
        <authorList>
            <person name="Spang A."/>
            <person name="Saw J.H."/>
            <person name="Jorgensen S.L."/>
            <person name="Zaremba-Niedzwiedzka K."/>
            <person name="Martijn J."/>
            <person name="Lind A.E."/>
            <person name="van Eijk R."/>
            <person name="Schleper C."/>
            <person name="Guy L."/>
            <person name="Ettema T.J."/>
        </authorList>
    </citation>
    <scope>NUCLEOTIDE SEQUENCE</scope>
</reference>
<proteinExistence type="predicted"/>
<organism evidence="1">
    <name type="scientific">marine sediment metagenome</name>
    <dbReference type="NCBI Taxonomy" id="412755"/>
    <lineage>
        <taxon>unclassified sequences</taxon>
        <taxon>metagenomes</taxon>
        <taxon>ecological metagenomes</taxon>
    </lineage>
</organism>
<gene>
    <name evidence="1" type="ORF">LCGC14_0572110</name>
</gene>
<dbReference type="AlphaFoldDB" id="A0A0F9US23"/>
<dbReference type="EMBL" id="LAZR01000843">
    <property type="protein sequence ID" value="KKN56438.1"/>
    <property type="molecule type" value="Genomic_DNA"/>
</dbReference>
<accession>A0A0F9US23</accession>
<evidence type="ECO:0000313" key="1">
    <source>
        <dbReference type="EMBL" id="KKN56438.1"/>
    </source>
</evidence>
<name>A0A0F9US23_9ZZZZ</name>
<protein>
    <submittedName>
        <fullName evidence="1">Uncharacterized protein</fullName>
    </submittedName>
</protein>
<comment type="caution">
    <text evidence="1">The sequence shown here is derived from an EMBL/GenBank/DDBJ whole genome shotgun (WGS) entry which is preliminary data.</text>
</comment>
<sequence length="49" mass="5895">MTHELIELAKKYPGHHPHQWLKDLYSYWKDKPVAKTWCGWIEESGILET</sequence>